<dbReference type="Gene3D" id="3.30.450.40">
    <property type="match status" value="1"/>
</dbReference>
<dbReference type="InterPro" id="IPR029016">
    <property type="entry name" value="GAF-like_dom_sf"/>
</dbReference>
<comment type="caution">
    <text evidence="3">The sequence shown here is derived from an EMBL/GenBank/DDBJ whole genome shotgun (WGS) entry which is preliminary data.</text>
</comment>
<organism evidence="3 4">
    <name type="scientific">Halocatena marina</name>
    <dbReference type="NCBI Taxonomy" id="2934937"/>
    <lineage>
        <taxon>Archaea</taxon>
        <taxon>Methanobacteriati</taxon>
        <taxon>Methanobacteriota</taxon>
        <taxon>Stenosarchaea group</taxon>
        <taxon>Halobacteria</taxon>
        <taxon>Halobacteriales</taxon>
        <taxon>Natronomonadaceae</taxon>
        <taxon>Halocatena</taxon>
    </lineage>
</organism>
<dbReference type="AlphaFoldDB" id="A0ABD5YUY1"/>
<feature type="compositionally biased region" description="Basic and acidic residues" evidence="1">
    <location>
        <begin position="42"/>
        <end position="52"/>
    </location>
</feature>
<evidence type="ECO:0000256" key="1">
    <source>
        <dbReference type="SAM" id="MobiDB-lite"/>
    </source>
</evidence>
<evidence type="ECO:0000313" key="3">
    <source>
        <dbReference type="EMBL" id="MFC7192898.1"/>
    </source>
</evidence>
<dbReference type="SUPFAM" id="SSF55781">
    <property type="entry name" value="GAF domain-like"/>
    <property type="match status" value="1"/>
</dbReference>
<dbReference type="PROSITE" id="PS51078">
    <property type="entry name" value="ICLR_ED"/>
    <property type="match status" value="1"/>
</dbReference>
<proteinExistence type="predicted"/>
<sequence>MRDRNLAFNDEKYIENLWAIGVPIVNEDGPSAALTISGPAHRLSDDRVDRQPSRNGKLT</sequence>
<dbReference type="EMBL" id="JBHTAX010000006">
    <property type="protein sequence ID" value="MFC7192898.1"/>
    <property type="molecule type" value="Genomic_DNA"/>
</dbReference>
<accession>A0ABD5YUY1</accession>
<feature type="region of interest" description="Disordered" evidence="1">
    <location>
        <begin position="36"/>
        <end position="59"/>
    </location>
</feature>
<dbReference type="RefSeq" id="WP_368409231.1">
    <property type="nucleotide sequence ID" value="NZ_CP109982.1"/>
</dbReference>
<name>A0ABD5YUY1_9EURY</name>
<dbReference type="GeneID" id="91976070"/>
<reference evidence="3 4" key="1">
    <citation type="journal article" date="2019" name="Int. J. Syst. Evol. Microbiol.">
        <title>The Global Catalogue of Microorganisms (GCM) 10K type strain sequencing project: providing services to taxonomists for standard genome sequencing and annotation.</title>
        <authorList>
            <consortium name="The Broad Institute Genomics Platform"/>
            <consortium name="The Broad Institute Genome Sequencing Center for Infectious Disease"/>
            <person name="Wu L."/>
            <person name="Ma J."/>
        </authorList>
    </citation>
    <scope>NUCLEOTIDE SEQUENCE [LARGE SCALE GENOMIC DNA]</scope>
    <source>
        <strain evidence="3 4">RDMS1</strain>
    </source>
</reference>
<evidence type="ECO:0000313" key="4">
    <source>
        <dbReference type="Proteomes" id="UP001596417"/>
    </source>
</evidence>
<keyword evidence="4" id="KW-1185">Reference proteome</keyword>
<dbReference type="Proteomes" id="UP001596417">
    <property type="component" value="Unassembled WGS sequence"/>
</dbReference>
<gene>
    <name evidence="3" type="ORF">ACFQL7_25900</name>
</gene>
<protein>
    <submittedName>
        <fullName evidence="3">IclR family transcriptional regulator C-terminal domain-containing protein</fullName>
    </submittedName>
</protein>
<feature type="domain" description="IclR-ED" evidence="2">
    <location>
        <begin position="1"/>
        <end position="59"/>
    </location>
</feature>
<evidence type="ECO:0000259" key="2">
    <source>
        <dbReference type="PROSITE" id="PS51078"/>
    </source>
</evidence>
<dbReference type="InterPro" id="IPR014757">
    <property type="entry name" value="Tscrpt_reg_IclR_C"/>
</dbReference>